<sequence length="124" mass="14556">MKNYFFEALFDINNFKNFLFFCRRKIERAGNLIGHLALINATEQFNKIKEFDLLSHLHRTTEKLLQLIAQSRQFFISFQDTVNFFNFGQEKRFALRKSFHSNATNSSDQGANVVIVAQSFFDDS</sequence>
<name>A0A645C1E6_9ZZZZ</name>
<accession>A0A645C1E6</accession>
<gene>
    <name evidence="1" type="ORF">SDC9_117701</name>
</gene>
<proteinExistence type="predicted"/>
<dbReference type="AlphaFoldDB" id="A0A645C1E6"/>
<dbReference type="EMBL" id="VSSQ01023656">
    <property type="protein sequence ID" value="MPM70741.1"/>
    <property type="molecule type" value="Genomic_DNA"/>
</dbReference>
<comment type="caution">
    <text evidence="1">The sequence shown here is derived from an EMBL/GenBank/DDBJ whole genome shotgun (WGS) entry which is preliminary data.</text>
</comment>
<reference evidence="1" key="1">
    <citation type="submission" date="2019-08" db="EMBL/GenBank/DDBJ databases">
        <authorList>
            <person name="Kucharzyk K."/>
            <person name="Murdoch R.W."/>
            <person name="Higgins S."/>
            <person name="Loffler F."/>
        </authorList>
    </citation>
    <scope>NUCLEOTIDE SEQUENCE</scope>
</reference>
<protein>
    <submittedName>
        <fullName evidence="1">Uncharacterized protein</fullName>
    </submittedName>
</protein>
<organism evidence="1">
    <name type="scientific">bioreactor metagenome</name>
    <dbReference type="NCBI Taxonomy" id="1076179"/>
    <lineage>
        <taxon>unclassified sequences</taxon>
        <taxon>metagenomes</taxon>
        <taxon>ecological metagenomes</taxon>
    </lineage>
</organism>
<evidence type="ECO:0000313" key="1">
    <source>
        <dbReference type="EMBL" id="MPM70741.1"/>
    </source>
</evidence>